<protein>
    <submittedName>
        <fullName evidence="2">VOC family protein</fullName>
    </submittedName>
</protein>
<reference evidence="3" key="1">
    <citation type="journal article" date="2019" name="Int. J. Syst. Evol. Microbiol.">
        <title>The Global Catalogue of Microorganisms (GCM) 10K type strain sequencing project: providing services to taxonomists for standard genome sequencing and annotation.</title>
        <authorList>
            <consortium name="The Broad Institute Genomics Platform"/>
            <consortium name="The Broad Institute Genome Sequencing Center for Infectious Disease"/>
            <person name="Wu L."/>
            <person name="Ma J."/>
        </authorList>
    </citation>
    <scope>NUCLEOTIDE SEQUENCE [LARGE SCALE GENOMIC DNA]</scope>
    <source>
        <strain evidence="3">NBRC 106396</strain>
    </source>
</reference>
<gene>
    <name evidence="2" type="ORF">ACFQPF_07255</name>
</gene>
<organism evidence="2 3">
    <name type="scientific">Fictibacillus iocasae</name>
    <dbReference type="NCBI Taxonomy" id="2715437"/>
    <lineage>
        <taxon>Bacteria</taxon>
        <taxon>Bacillati</taxon>
        <taxon>Bacillota</taxon>
        <taxon>Bacilli</taxon>
        <taxon>Bacillales</taxon>
        <taxon>Fictibacillaceae</taxon>
        <taxon>Fictibacillus</taxon>
    </lineage>
</organism>
<accession>A0ABW2NR76</accession>
<dbReference type="Pfam" id="PF13468">
    <property type="entry name" value="Glyoxalase_3"/>
    <property type="match status" value="1"/>
</dbReference>
<dbReference type="PANTHER" id="PTHR40265">
    <property type="entry name" value="BLL2707 PROTEIN"/>
    <property type="match status" value="1"/>
</dbReference>
<dbReference type="InterPro" id="IPR025870">
    <property type="entry name" value="Glyoxalase-like_dom"/>
</dbReference>
<feature type="domain" description="Glyoxalase-like" evidence="1">
    <location>
        <begin position="3"/>
        <end position="187"/>
    </location>
</feature>
<dbReference type="Gene3D" id="3.10.180.10">
    <property type="entry name" value="2,3-Dihydroxybiphenyl 1,2-Dioxygenase, domain 1"/>
    <property type="match status" value="1"/>
</dbReference>
<keyword evidence="3" id="KW-1185">Reference proteome</keyword>
<evidence type="ECO:0000313" key="2">
    <source>
        <dbReference type="EMBL" id="MFC7371468.1"/>
    </source>
</evidence>
<proteinExistence type="predicted"/>
<evidence type="ECO:0000259" key="1">
    <source>
        <dbReference type="Pfam" id="PF13468"/>
    </source>
</evidence>
<dbReference type="Proteomes" id="UP001596549">
    <property type="component" value="Unassembled WGS sequence"/>
</dbReference>
<dbReference type="RefSeq" id="WP_379748062.1">
    <property type="nucleotide sequence ID" value="NZ_JBHTCP010000013.1"/>
</dbReference>
<evidence type="ECO:0000313" key="3">
    <source>
        <dbReference type="Proteomes" id="UP001596549"/>
    </source>
</evidence>
<sequence length="233" mass="26691">MFFDHMVIFEKGDLKKRLEKLHTNGVPASLGGRHEDWGTENILLYFGLSYIEWLGIEDSQKAERSDNPLVRKLCAAPKGPGHFAIRTTSMNDLRDAFMQEGIHTIHLPGKRRRADGKLLQWELLFVEEEHAFWPFFIQWKESDESRLQDLILNGWTEGEGASPAKIEEIEIAVDDVIQTAERWHRLLSLPLNECNETYAILKLEGGNIRLMKAAPDELEGPIQLKLTTGKVMK</sequence>
<dbReference type="EMBL" id="JBHTCP010000013">
    <property type="protein sequence ID" value="MFC7371468.1"/>
    <property type="molecule type" value="Genomic_DNA"/>
</dbReference>
<dbReference type="PANTHER" id="PTHR40265:SF1">
    <property type="entry name" value="GLYOXALASE-LIKE DOMAIN-CONTAINING PROTEIN"/>
    <property type="match status" value="1"/>
</dbReference>
<dbReference type="InterPro" id="IPR029068">
    <property type="entry name" value="Glyas_Bleomycin-R_OHBP_Dase"/>
</dbReference>
<comment type="caution">
    <text evidence="2">The sequence shown here is derived from an EMBL/GenBank/DDBJ whole genome shotgun (WGS) entry which is preliminary data.</text>
</comment>
<name>A0ABW2NR76_9BACL</name>